<dbReference type="Pfam" id="PF01336">
    <property type="entry name" value="tRNA_anti-codon"/>
    <property type="match status" value="1"/>
</dbReference>
<accession>A0AAV5KGP1</accession>
<dbReference type="GO" id="GO:0006422">
    <property type="term" value="P:aspartyl-tRNA aminoacylation"/>
    <property type="evidence" value="ECO:0007669"/>
    <property type="project" value="TreeGrafter"/>
</dbReference>
<dbReference type="GO" id="GO:0005524">
    <property type="term" value="F:ATP binding"/>
    <property type="evidence" value="ECO:0007669"/>
    <property type="project" value="UniProtKB-KW"/>
</dbReference>
<evidence type="ECO:0000256" key="2">
    <source>
        <dbReference type="ARBA" id="ARBA00023146"/>
    </source>
</evidence>
<evidence type="ECO:0000259" key="3">
    <source>
        <dbReference type="Pfam" id="PF01336"/>
    </source>
</evidence>
<evidence type="ECO:0000313" key="5">
    <source>
        <dbReference type="Proteomes" id="UP001054252"/>
    </source>
</evidence>
<keyword evidence="5" id="KW-1185">Reference proteome</keyword>
<name>A0AAV5KGP1_9ROSI</name>
<dbReference type="InterPro" id="IPR012340">
    <property type="entry name" value="NA-bd_OB-fold"/>
</dbReference>
<keyword evidence="2" id="KW-0436">Ligase</keyword>
<dbReference type="SUPFAM" id="SSF50249">
    <property type="entry name" value="Nucleic acid-binding proteins"/>
    <property type="match status" value="1"/>
</dbReference>
<protein>
    <recommendedName>
        <fullName evidence="3">OB domain-containing protein</fullName>
    </recommendedName>
</protein>
<dbReference type="AlphaFoldDB" id="A0AAV5KGP1"/>
<keyword evidence="2" id="KW-0030">Aminoacyl-tRNA synthetase</keyword>
<reference evidence="4 5" key="1">
    <citation type="journal article" date="2021" name="Commun. Biol.">
        <title>The genome of Shorea leprosula (Dipterocarpaceae) highlights the ecological relevance of drought in aseasonal tropical rainforests.</title>
        <authorList>
            <person name="Ng K.K.S."/>
            <person name="Kobayashi M.J."/>
            <person name="Fawcett J.A."/>
            <person name="Hatakeyama M."/>
            <person name="Paape T."/>
            <person name="Ng C.H."/>
            <person name="Ang C.C."/>
            <person name="Tnah L.H."/>
            <person name="Lee C.T."/>
            <person name="Nishiyama T."/>
            <person name="Sese J."/>
            <person name="O'Brien M.J."/>
            <person name="Copetti D."/>
            <person name="Mohd Noor M.I."/>
            <person name="Ong R.C."/>
            <person name="Putra M."/>
            <person name="Sireger I.Z."/>
            <person name="Indrioko S."/>
            <person name="Kosugi Y."/>
            <person name="Izuno A."/>
            <person name="Isagi Y."/>
            <person name="Lee S.L."/>
            <person name="Shimizu K.K."/>
        </authorList>
    </citation>
    <scope>NUCLEOTIDE SEQUENCE [LARGE SCALE GENOMIC DNA]</scope>
    <source>
        <strain evidence="4">214</strain>
    </source>
</reference>
<proteinExistence type="predicted"/>
<comment type="caution">
    <text evidence="4">The sequence shown here is derived from an EMBL/GenBank/DDBJ whole genome shotgun (WGS) entry which is preliminary data.</text>
</comment>
<dbReference type="EMBL" id="BPVZ01000064">
    <property type="protein sequence ID" value="GKV23743.1"/>
    <property type="molecule type" value="Genomic_DNA"/>
</dbReference>
<dbReference type="InterPro" id="IPR004365">
    <property type="entry name" value="NA-bd_OB_tRNA"/>
</dbReference>
<dbReference type="GO" id="GO:0004815">
    <property type="term" value="F:aspartate-tRNA ligase activity"/>
    <property type="evidence" value="ECO:0007669"/>
    <property type="project" value="TreeGrafter"/>
</dbReference>
<sequence>MRLHQFPLTIPSNGSPSLHCVVNCPLKMWVEGFTFAGGLPLRVHGGLTFLNLRDYNGIVQVTTLPDEFPVAHSTINDLRLEYVIAVEGVVRPRPSESVNKKMKTGSIGFAAEFVQVLNAVRSKLPFLVTTADGAKDFVKEEFRLR</sequence>
<dbReference type="GO" id="GO:0005739">
    <property type="term" value="C:mitochondrion"/>
    <property type="evidence" value="ECO:0007669"/>
    <property type="project" value="TreeGrafter"/>
</dbReference>
<evidence type="ECO:0000256" key="1">
    <source>
        <dbReference type="ARBA" id="ARBA00022917"/>
    </source>
</evidence>
<dbReference type="PANTHER" id="PTHR22594">
    <property type="entry name" value="ASPARTYL/LYSYL-TRNA SYNTHETASE"/>
    <property type="match status" value="1"/>
</dbReference>
<keyword evidence="1" id="KW-0648">Protein biosynthesis</keyword>
<evidence type="ECO:0000313" key="4">
    <source>
        <dbReference type="EMBL" id="GKV23743.1"/>
    </source>
</evidence>
<dbReference type="PANTHER" id="PTHR22594:SF5">
    <property type="entry name" value="ASPARTATE--TRNA LIGASE, MITOCHONDRIAL"/>
    <property type="match status" value="1"/>
</dbReference>
<organism evidence="4 5">
    <name type="scientific">Rubroshorea leprosula</name>
    <dbReference type="NCBI Taxonomy" id="152421"/>
    <lineage>
        <taxon>Eukaryota</taxon>
        <taxon>Viridiplantae</taxon>
        <taxon>Streptophyta</taxon>
        <taxon>Embryophyta</taxon>
        <taxon>Tracheophyta</taxon>
        <taxon>Spermatophyta</taxon>
        <taxon>Magnoliopsida</taxon>
        <taxon>eudicotyledons</taxon>
        <taxon>Gunneridae</taxon>
        <taxon>Pentapetalae</taxon>
        <taxon>rosids</taxon>
        <taxon>malvids</taxon>
        <taxon>Malvales</taxon>
        <taxon>Dipterocarpaceae</taxon>
        <taxon>Rubroshorea</taxon>
    </lineage>
</organism>
<dbReference type="Gene3D" id="2.40.50.140">
    <property type="entry name" value="Nucleic acid-binding proteins"/>
    <property type="match status" value="1"/>
</dbReference>
<dbReference type="GO" id="GO:0003676">
    <property type="term" value="F:nucleic acid binding"/>
    <property type="evidence" value="ECO:0007669"/>
    <property type="project" value="InterPro"/>
</dbReference>
<gene>
    <name evidence="4" type="ORF">SLEP1_g33441</name>
</gene>
<dbReference type="Proteomes" id="UP001054252">
    <property type="component" value="Unassembled WGS sequence"/>
</dbReference>
<feature type="domain" description="OB" evidence="3">
    <location>
        <begin position="33"/>
        <end position="96"/>
    </location>
</feature>